<comment type="caution">
    <text evidence="1">The sequence shown here is derived from an EMBL/GenBank/DDBJ whole genome shotgun (WGS) entry which is preliminary data.</text>
</comment>
<organism evidence="1 2">
    <name type="scientific">Microbacterium resistens</name>
    <dbReference type="NCBI Taxonomy" id="156977"/>
    <lineage>
        <taxon>Bacteria</taxon>
        <taxon>Bacillati</taxon>
        <taxon>Actinomycetota</taxon>
        <taxon>Actinomycetes</taxon>
        <taxon>Micrococcales</taxon>
        <taxon>Microbacteriaceae</taxon>
        <taxon>Microbacterium</taxon>
    </lineage>
</organism>
<reference evidence="1 2" key="1">
    <citation type="submission" date="2023-07" db="EMBL/GenBank/DDBJ databases">
        <title>Sorghum-associated microbial communities from plants grown in Nebraska, USA.</title>
        <authorList>
            <person name="Schachtman D."/>
        </authorList>
    </citation>
    <scope>NUCLEOTIDE SEQUENCE [LARGE SCALE GENOMIC DNA]</scope>
    <source>
        <strain evidence="1 2">2980</strain>
    </source>
</reference>
<name>A0ABU1SD53_9MICO</name>
<evidence type="ECO:0000313" key="2">
    <source>
        <dbReference type="Proteomes" id="UP001259347"/>
    </source>
</evidence>
<evidence type="ECO:0000313" key="1">
    <source>
        <dbReference type="EMBL" id="MDR6867541.1"/>
    </source>
</evidence>
<accession>A0ABU1SD53</accession>
<gene>
    <name evidence="1" type="ORF">J2Y69_002145</name>
</gene>
<proteinExistence type="predicted"/>
<keyword evidence="2" id="KW-1185">Reference proteome</keyword>
<dbReference type="EMBL" id="JAVDUM010000009">
    <property type="protein sequence ID" value="MDR6867541.1"/>
    <property type="molecule type" value="Genomic_DNA"/>
</dbReference>
<evidence type="ECO:0008006" key="3">
    <source>
        <dbReference type="Google" id="ProtNLM"/>
    </source>
</evidence>
<protein>
    <recommendedName>
        <fullName evidence="3">Peptidase M15B domain-containing protein</fullName>
    </recommendedName>
</protein>
<sequence>MTDYPNGEIPLSVLVQVPGQEGDDAWLSAATCGRWLALKQYVYETWGVIIWIVPGYNAYRPLANQVHAKEQACAEGRCQDAADPGWSSHGGRYIQPGSDRDGQESLAIDVGGYEVLDRDDWYAACRRHGFEPGFFPWEPWHIIDWDPQIGLPGPTSSTTPTSPEEDEMTISYINVQGQAGRRRGGCYAVMRSNPPESQLFARFVSPDPMPGVPTISDDRALAEWDATLPGLA</sequence>
<dbReference type="Proteomes" id="UP001259347">
    <property type="component" value="Unassembled WGS sequence"/>
</dbReference>
<dbReference type="RefSeq" id="WP_310020441.1">
    <property type="nucleotide sequence ID" value="NZ_JAVDUM010000009.1"/>
</dbReference>